<dbReference type="AlphaFoldDB" id="A0A395I6B3"/>
<keyword evidence="10" id="KW-1185">Reference proteome</keyword>
<dbReference type="VEuPathDB" id="FungiDB:BO97DRAFT_440764"/>
<reference evidence="9 10" key="1">
    <citation type="submission" date="2018-02" db="EMBL/GenBank/DDBJ databases">
        <title>The genomes of Aspergillus section Nigri reveals drivers in fungal speciation.</title>
        <authorList>
            <consortium name="DOE Joint Genome Institute"/>
            <person name="Vesth T.C."/>
            <person name="Nybo J."/>
            <person name="Theobald S."/>
            <person name="Brandl J."/>
            <person name="Frisvad J.C."/>
            <person name="Nielsen K.F."/>
            <person name="Lyhne E.K."/>
            <person name="Kogle M.E."/>
            <person name="Kuo A."/>
            <person name="Riley R."/>
            <person name="Clum A."/>
            <person name="Nolan M."/>
            <person name="Lipzen A."/>
            <person name="Salamov A."/>
            <person name="Henrissat B."/>
            <person name="Wiebenga A."/>
            <person name="De vries R.P."/>
            <person name="Grigoriev I.V."/>
            <person name="Mortensen U.H."/>
            <person name="Andersen M.R."/>
            <person name="Baker S.E."/>
        </authorList>
    </citation>
    <scope>NUCLEOTIDE SEQUENCE [LARGE SCALE GENOMIC DNA]</scope>
    <source>
        <strain evidence="9 10">CBS 101889</strain>
    </source>
</reference>
<dbReference type="PANTHER" id="PTHR43840">
    <property type="entry name" value="MITOCHONDRIAL METAL TRANSPORTER 1-RELATED"/>
    <property type="match status" value="1"/>
</dbReference>
<dbReference type="Gene3D" id="1.20.1510.10">
    <property type="entry name" value="Cation efflux protein transmembrane domain"/>
    <property type="match status" value="1"/>
</dbReference>
<evidence type="ECO:0000256" key="3">
    <source>
        <dbReference type="ARBA" id="ARBA00022692"/>
    </source>
</evidence>
<dbReference type="FunFam" id="1.20.1510.10:FF:000005">
    <property type="entry name" value="Putative Cation diffusion facilitator 1"/>
    <property type="match status" value="1"/>
</dbReference>
<feature type="region of interest" description="Disordered" evidence="6">
    <location>
        <begin position="169"/>
        <end position="189"/>
    </location>
</feature>
<dbReference type="GO" id="GO:0016020">
    <property type="term" value="C:membrane"/>
    <property type="evidence" value="ECO:0007669"/>
    <property type="project" value="UniProtKB-SubCell"/>
</dbReference>
<accession>A0A395I6B3</accession>
<evidence type="ECO:0000256" key="4">
    <source>
        <dbReference type="ARBA" id="ARBA00022989"/>
    </source>
</evidence>
<evidence type="ECO:0000256" key="1">
    <source>
        <dbReference type="ARBA" id="ARBA00004141"/>
    </source>
</evidence>
<feature type="transmembrane region" description="Helical" evidence="7">
    <location>
        <begin position="347"/>
        <end position="368"/>
    </location>
</feature>
<dbReference type="EMBL" id="KZ824271">
    <property type="protein sequence ID" value="RAL15345.1"/>
    <property type="molecule type" value="Genomic_DNA"/>
</dbReference>
<name>A0A395I6B3_ASPHC</name>
<feature type="domain" description="Cation efflux protein transmembrane" evidence="8">
    <location>
        <begin position="246"/>
        <end position="433"/>
    </location>
</feature>
<keyword evidence="4 7" id="KW-1133">Transmembrane helix</keyword>
<dbReference type="Proteomes" id="UP000248961">
    <property type="component" value="Unassembled WGS sequence"/>
</dbReference>
<keyword evidence="3 7" id="KW-0812">Transmembrane</keyword>
<feature type="compositionally biased region" description="Polar residues" evidence="6">
    <location>
        <begin position="169"/>
        <end position="182"/>
    </location>
</feature>
<feature type="transmembrane region" description="Helical" evidence="7">
    <location>
        <begin position="268"/>
        <end position="292"/>
    </location>
</feature>
<dbReference type="InterPro" id="IPR050291">
    <property type="entry name" value="CDF_Transporter"/>
</dbReference>
<dbReference type="STRING" id="1450537.A0A395I6B3"/>
<evidence type="ECO:0000256" key="7">
    <source>
        <dbReference type="SAM" id="Phobius"/>
    </source>
</evidence>
<dbReference type="PANTHER" id="PTHR43840:SF4">
    <property type="entry name" value="CDF DIVALENT METAL CATION TRANSPORTER (EUROFUNG)"/>
    <property type="match status" value="1"/>
</dbReference>
<dbReference type="InterPro" id="IPR027469">
    <property type="entry name" value="Cation_efflux_TMD_sf"/>
</dbReference>
<keyword evidence="5 7" id="KW-0472">Membrane</keyword>
<dbReference type="GO" id="GO:0098771">
    <property type="term" value="P:inorganic ion homeostasis"/>
    <property type="evidence" value="ECO:0007669"/>
    <property type="project" value="UniProtKB-ARBA"/>
</dbReference>
<organism evidence="9 10">
    <name type="scientific">Aspergillus homomorphus (strain CBS 101889)</name>
    <dbReference type="NCBI Taxonomy" id="1450537"/>
    <lineage>
        <taxon>Eukaryota</taxon>
        <taxon>Fungi</taxon>
        <taxon>Dikarya</taxon>
        <taxon>Ascomycota</taxon>
        <taxon>Pezizomycotina</taxon>
        <taxon>Eurotiomycetes</taxon>
        <taxon>Eurotiomycetidae</taxon>
        <taxon>Eurotiales</taxon>
        <taxon>Aspergillaceae</taxon>
        <taxon>Aspergillus</taxon>
        <taxon>Aspergillus subgen. Circumdati</taxon>
    </lineage>
</organism>
<sequence length="532" mass="60137">MTQRMASTGRSNTVPQPAKASPSHSDSFIRPRQPSLDLERDILSTRGQRLAGLIRRRSLSFYDSDGFDDSDRWDEPIAPRERMDRPPFERAKRLIGDRSPFYRWQFFYRDPATLEGLSKPLREYYERNNDLISQYVYIDRLLDSSLPHRLIVDYHKPRALLDAPSVFSGNGSTRESGPNSNADIGVDPSHTAKIKRTPRNLYRIPDEGTPLLSPPSEDNLSTPPEIMLKHDDFVESGDRIVIIAIYVNFIANVILLAAKIVVMSMTSSLSVLASLVDAALDFLSTTIVWVTTTLINRQDRYRYPISRRRLEPLSVLVFAVVIVTSFVQVALTSFSRLLSSDHSVVELTIPSIAVMASTVIIKLICWFWCRLIKNSSVQALAQDAMTDVVFNLASILFPLIGSFTNTWFVDPLGGLLLSLYVIWNWSSTASEHIGHLTGAAASPKDHSILLYMTMRFSKAILKIQDLNAYYAGDKLNVEMNIVLEPRTRLLDSHDVGESLQYMIESVPTVDRAFVHLDYDPWNIPSHMNQQEA</sequence>
<dbReference type="Pfam" id="PF01545">
    <property type="entry name" value="Cation_efflux"/>
    <property type="match status" value="1"/>
</dbReference>
<evidence type="ECO:0000313" key="9">
    <source>
        <dbReference type="EMBL" id="RAL15345.1"/>
    </source>
</evidence>
<evidence type="ECO:0000256" key="5">
    <source>
        <dbReference type="ARBA" id="ARBA00023136"/>
    </source>
</evidence>
<dbReference type="Gene3D" id="3.30.70.1350">
    <property type="entry name" value="Cation efflux protein, cytoplasmic domain"/>
    <property type="match status" value="1"/>
</dbReference>
<protein>
    <submittedName>
        <fullName evidence="9">Cation diffusion facilitator</fullName>
    </submittedName>
</protein>
<feature type="transmembrane region" description="Helical" evidence="7">
    <location>
        <begin position="380"/>
        <end position="400"/>
    </location>
</feature>
<feature type="region of interest" description="Disordered" evidence="6">
    <location>
        <begin position="1"/>
        <end position="33"/>
    </location>
</feature>
<proteinExistence type="predicted"/>
<gene>
    <name evidence="9" type="ORF">BO97DRAFT_440764</name>
</gene>
<dbReference type="GO" id="GO:0030003">
    <property type="term" value="P:intracellular monoatomic cation homeostasis"/>
    <property type="evidence" value="ECO:0007669"/>
    <property type="project" value="UniProtKB-ARBA"/>
</dbReference>
<keyword evidence="2" id="KW-0813">Transport</keyword>
<feature type="transmembrane region" description="Helical" evidence="7">
    <location>
        <begin position="240"/>
        <end position="262"/>
    </location>
</feature>
<dbReference type="RefSeq" id="XP_025554499.1">
    <property type="nucleotide sequence ID" value="XM_025698105.1"/>
</dbReference>
<evidence type="ECO:0000313" key="10">
    <source>
        <dbReference type="Proteomes" id="UP000248961"/>
    </source>
</evidence>
<dbReference type="GeneID" id="37202394"/>
<dbReference type="InterPro" id="IPR036837">
    <property type="entry name" value="Cation_efflux_CTD_sf"/>
</dbReference>
<dbReference type="FunFam" id="3.30.70.1350:FF:000004">
    <property type="entry name" value="Cation diffusion facilitator 10"/>
    <property type="match status" value="1"/>
</dbReference>
<evidence type="ECO:0000259" key="8">
    <source>
        <dbReference type="Pfam" id="PF01545"/>
    </source>
</evidence>
<dbReference type="InterPro" id="IPR058533">
    <property type="entry name" value="Cation_efflux_TM"/>
</dbReference>
<dbReference type="SUPFAM" id="SSF161111">
    <property type="entry name" value="Cation efflux protein transmembrane domain-like"/>
    <property type="match status" value="1"/>
</dbReference>
<evidence type="ECO:0000256" key="2">
    <source>
        <dbReference type="ARBA" id="ARBA00022448"/>
    </source>
</evidence>
<feature type="transmembrane region" description="Helical" evidence="7">
    <location>
        <begin position="313"/>
        <end position="335"/>
    </location>
</feature>
<comment type="subcellular location">
    <subcellularLocation>
        <location evidence="1">Membrane</location>
        <topology evidence="1">Multi-pass membrane protein</topology>
    </subcellularLocation>
</comment>
<dbReference type="OrthoDB" id="78296at2759"/>
<evidence type="ECO:0000256" key="6">
    <source>
        <dbReference type="SAM" id="MobiDB-lite"/>
    </source>
</evidence>
<dbReference type="GO" id="GO:0008324">
    <property type="term" value="F:monoatomic cation transmembrane transporter activity"/>
    <property type="evidence" value="ECO:0007669"/>
    <property type="project" value="InterPro"/>
</dbReference>
<dbReference type="SUPFAM" id="SSF160240">
    <property type="entry name" value="Cation efflux protein cytoplasmic domain-like"/>
    <property type="match status" value="1"/>
</dbReference>
<feature type="compositionally biased region" description="Polar residues" evidence="6">
    <location>
        <begin position="1"/>
        <end position="15"/>
    </location>
</feature>